<evidence type="ECO:0000313" key="6">
    <source>
        <dbReference type="EMBL" id="CDJ44844.1"/>
    </source>
</evidence>
<gene>
    <name evidence="6" type="ORF">ETH_00038655</name>
</gene>
<dbReference type="AlphaFoldDB" id="U6L8D7"/>
<keyword evidence="3" id="KW-0274">FAD</keyword>
<dbReference type="SUPFAM" id="SSF51905">
    <property type="entry name" value="FAD/NAD(P)-binding domain"/>
    <property type="match status" value="1"/>
</dbReference>
<reference evidence="6" key="1">
    <citation type="submission" date="2013-10" db="EMBL/GenBank/DDBJ databases">
        <title>Genomic analysis of the causative agents of coccidiosis in chickens.</title>
        <authorList>
            <person name="Reid A.J."/>
            <person name="Blake D."/>
            <person name="Billington K."/>
            <person name="Browne H."/>
            <person name="Dunn M."/>
            <person name="Hung S."/>
            <person name="Kawahara F."/>
            <person name="Miranda-Saavedra D."/>
            <person name="Mourier T."/>
            <person name="Nagra H."/>
            <person name="Otto T.D."/>
            <person name="Rawlings N."/>
            <person name="Sanchez A."/>
            <person name="Sanders M."/>
            <person name="Subramaniam C."/>
            <person name="Tay Y."/>
            <person name="Dear P."/>
            <person name="Doerig C."/>
            <person name="Gruber A."/>
            <person name="Parkinson J."/>
            <person name="Shirley M."/>
            <person name="Wan K.L."/>
            <person name="Berriman M."/>
            <person name="Tomley F."/>
            <person name="Pain A."/>
        </authorList>
    </citation>
    <scope>NUCLEOTIDE SEQUENCE [LARGE SCALE GENOMIC DNA]</scope>
    <source>
        <strain evidence="6">Houghton</strain>
    </source>
</reference>
<dbReference type="RefSeq" id="XP_013235592.1">
    <property type="nucleotide sequence ID" value="XM_013380138.1"/>
</dbReference>
<dbReference type="GO" id="GO:0016651">
    <property type="term" value="F:oxidoreductase activity, acting on NAD(P)H"/>
    <property type="evidence" value="ECO:0007669"/>
    <property type="project" value="TreeGrafter"/>
</dbReference>
<accession>U6L8D7</accession>
<keyword evidence="7" id="KW-1185">Reference proteome</keyword>
<dbReference type="GO" id="GO:0005737">
    <property type="term" value="C:cytoplasm"/>
    <property type="evidence" value="ECO:0007669"/>
    <property type="project" value="TreeGrafter"/>
</dbReference>
<protein>
    <submittedName>
        <fullName evidence="6">Pyridine nucleotide-disulphide oxidoreductase domain-containing protein, putative</fullName>
    </submittedName>
</protein>
<dbReference type="OrthoDB" id="329734at2759"/>
<dbReference type="InterPro" id="IPR036188">
    <property type="entry name" value="FAD/NAD-bd_sf"/>
</dbReference>
<sequence>AFKDKTFVIVGGGPAASAAVEELRAQGFEGRLVLISRENVPPYDRVMLSKNLKCEPNNSGAAAGRDSRGC</sequence>
<dbReference type="Gene3D" id="3.50.50.60">
    <property type="entry name" value="FAD/NAD(P)-binding domain"/>
    <property type="match status" value="1"/>
</dbReference>
<proteinExistence type="predicted"/>
<dbReference type="Pfam" id="PF07992">
    <property type="entry name" value="Pyr_redox_2"/>
    <property type="match status" value="1"/>
</dbReference>
<evidence type="ECO:0000256" key="4">
    <source>
        <dbReference type="ARBA" id="ARBA00023002"/>
    </source>
</evidence>
<dbReference type="InterPro" id="IPR023753">
    <property type="entry name" value="FAD/NAD-binding_dom"/>
</dbReference>
<reference evidence="6" key="2">
    <citation type="submission" date="2013-10" db="EMBL/GenBank/DDBJ databases">
        <authorList>
            <person name="Aslett M."/>
        </authorList>
    </citation>
    <scope>NUCLEOTIDE SEQUENCE [LARGE SCALE GENOMIC DNA]</scope>
    <source>
        <strain evidence="6">Houghton</strain>
    </source>
</reference>
<organism evidence="6 7">
    <name type="scientific">Eimeria tenella</name>
    <name type="common">Coccidian parasite</name>
    <dbReference type="NCBI Taxonomy" id="5802"/>
    <lineage>
        <taxon>Eukaryota</taxon>
        <taxon>Sar</taxon>
        <taxon>Alveolata</taxon>
        <taxon>Apicomplexa</taxon>
        <taxon>Conoidasida</taxon>
        <taxon>Coccidia</taxon>
        <taxon>Eucoccidiorida</taxon>
        <taxon>Eimeriorina</taxon>
        <taxon>Eimeriidae</taxon>
        <taxon>Eimeria</taxon>
    </lineage>
</organism>
<feature type="non-terminal residue" evidence="6">
    <location>
        <position position="1"/>
    </location>
</feature>
<evidence type="ECO:0000256" key="1">
    <source>
        <dbReference type="ARBA" id="ARBA00001974"/>
    </source>
</evidence>
<evidence type="ECO:0000256" key="3">
    <source>
        <dbReference type="ARBA" id="ARBA00022827"/>
    </source>
</evidence>
<dbReference type="EMBL" id="HG677712">
    <property type="protein sequence ID" value="CDJ44844.1"/>
    <property type="molecule type" value="Genomic_DNA"/>
</dbReference>
<evidence type="ECO:0000313" key="7">
    <source>
        <dbReference type="Proteomes" id="UP000030747"/>
    </source>
</evidence>
<dbReference type="PANTHER" id="PTHR43557:SF2">
    <property type="entry name" value="RIESKE DOMAIN-CONTAINING PROTEIN-RELATED"/>
    <property type="match status" value="1"/>
</dbReference>
<evidence type="ECO:0000259" key="5">
    <source>
        <dbReference type="Pfam" id="PF07992"/>
    </source>
</evidence>
<name>U6L8D7_EIMTE</name>
<dbReference type="VEuPathDB" id="ToxoDB:ETH2_0538100"/>
<dbReference type="GeneID" id="25256772"/>
<feature type="domain" description="FAD/NAD(P)-binding" evidence="5">
    <location>
        <begin position="7"/>
        <end position="58"/>
    </location>
</feature>
<comment type="cofactor">
    <cofactor evidence="1">
        <name>FAD</name>
        <dbReference type="ChEBI" id="CHEBI:57692"/>
    </cofactor>
</comment>
<dbReference type="Proteomes" id="UP000030747">
    <property type="component" value="Unassembled WGS sequence"/>
</dbReference>
<dbReference type="PANTHER" id="PTHR43557">
    <property type="entry name" value="APOPTOSIS-INDUCING FACTOR 1"/>
    <property type="match status" value="1"/>
</dbReference>
<keyword evidence="4" id="KW-0560">Oxidoreductase</keyword>
<dbReference type="VEuPathDB" id="ToxoDB:ETH_00038655"/>
<keyword evidence="2" id="KW-0285">Flavoprotein</keyword>
<evidence type="ECO:0000256" key="2">
    <source>
        <dbReference type="ARBA" id="ARBA00022630"/>
    </source>
</evidence>
<dbReference type="InterPro" id="IPR050446">
    <property type="entry name" value="FAD-oxidoreductase/Apoptosis"/>
</dbReference>